<name>A0ABR0F2U6_ZASCE</name>
<evidence type="ECO:0000313" key="2">
    <source>
        <dbReference type="EMBL" id="KAK4508272.1"/>
    </source>
</evidence>
<feature type="region of interest" description="Disordered" evidence="1">
    <location>
        <begin position="282"/>
        <end position="400"/>
    </location>
</feature>
<organism evidence="2 3">
    <name type="scientific">Zasmidium cellare</name>
    <name type="common">Wine cellar mold</name>
    <name type="synonym">Racodium cellare</name>
    <dbReference type="NCBI Taxonomy" id="395010"/>
    <lineage>
        <taxon>Eukaryota</taxon>
        <taxon>Fungi</taxon>
        <taxon>Dikarya</taxon>
        <taxon>Ascomycota</taxon>
        <taxon>Pezizomycotina</taxon>
        <taxon>Dothideomycetes</taxon>
        <taxon>Dothideomycetidae</taxon>
        <taxon>Mycosphaerellales</taxon>
        <taxon>Mycosphaerellaceae</taxon>
        <taxon>Zasmidium</taxon>
    </lineage>
</organism>
<feature type="compositionally biased region" description="Basic and acidic residues" evidence="1">
    <location>
        <begin position="303"/>
        <end position="336"/>
    </location>
</feature>
<gene>
    <name evidence="2" type="ORF">PRZ48_002010</name>
</gene>
<evidence type="ECO:0000256" key="1">
    <source>
        <dbReference type="SAM" id="MobiDB-lite"/>
    </source>
</evidence>
<sequence length="400" mass="44994">MPTYRGICISVQTQYGHKSIPEYPPLSVSVTPSPRKEHPSSNINTYKLTPSSNPSSADSTLTPPRKAEVYIPAYPGSQFWIHYLCPEPPPHFEERNPLKPIETRFFYFKLYLRGTCVLSWGVGKEDGWGGKVSFGIYDSGTDFHGRRILEKRGFFFKKEEGNLDPHAGFEIRVFRSRARRREANTYEKWEKGVDGGCGFRMNGAGRMKRSEPRKMYTYALIDPVDQPFAVFKYHCRTASQLEDLGFDMIGGYEVEETPPPSPCLSPRSTIELSPPAPAIPIDNLSTGRLSFPPGIRLSPTKSRTREPSPVKKSQPRDAVDLSNEFHHLTLTDESPSKKPARRPVWGISKPLPDVPIKREASGKGHSLSRSTSNVAESFKTMVQNRLKRRGDSQDESTTSA</sequence>
<dbReference type="Proteomes" id="UP001305779">
    <property type="component" value="Unassembled WGS sequence"/>
</dbReference>
<feature type="compositionally biased region" description="Polar residues" evidence="1">
    <location>
        <begin position="367"/>
        <end position="383"/>
    </location>
</feature>
<keyword evidence="3" id="KW-1185">Reference proteome</keyword>
<protein>
    <submittedName>
        <fullName evidence="2">Uncharacterized protein</fullName>
    </submittedName>
</protein>
<comment type="caution">
    <text evidence="2">The sequence shown here is derived from an EMBL/GenBank/DDBJ whole genome shotgun (WGS) entry which is preliminary data.</text>
</comment>
<accession>A0ABR0F2U6</accession>
<dbReference type="EMBL" id="JAXOVC010000001">
    <property type="protein sequence ID" value="KAK4508272.1"/>
    <property type="molecule type" value="Genomic_DNA"/>
</dbReference>
<reference evidence="2 3" key="1">
    <citation type="journal article" date="2023" name="G3 (Bethesda)">
        <title>A chromosome-level genome assembly of Zasmidium syzygii isolated from banana leaves.</title>
        <authorList>
            <person name="van Westerhoven A.C."/>
            <person name="Mehrabi R."/>
            <person name="Talebi R."/>
            <person name="Steentjes M.B.F."/>
            <person name="Corcolon B."/>
            <person name="Chong P.A."/>
            <person name="Kema G.H.J."/>
            <person name="Seidl M.F."/>
        </authorList>
    </citation>
    <scope>NUCLEOTIDE SEQUENCE [LARGE SCALE GENOMIC DNA]</scope>
    <source>
        <strain evidence="2 3">P124</strain>
    </source>
</reference>
<evidence type="ECO:0000313" key="3">
    <source>
        <dbReference type="Proteomes" id="UP001305779"/>
    </source>
</evidence>
<feature type="compositionally biased region" description="Polar residues" evidence="1">
    <location>
        <begin position="40"/>
        <end position="62"/>
    </location>
</feature>
<proteinExistence type="predicted"/>
<feature type="region of interest" description="Disordered" evidence="1">
    <location>
        <begin position="26"/>
        <end position="63"/>
    </location>
</feature>